<gene>
    <name evidence="1" type="ORF">KGD82_08125</name>
</gene>
<evidence type="ECO:0000313" key="2">
    <source>
        <dbReference type="Proteomes" id="UP000682416"/>
    </source>
</evidence>
<dbReference type="AlphaFoldDB" id="A0A975LAZ8"/>
<keyword evidence="2" id="KW-1185">Reference proteome</keyword>
<dbReference type="KEGG" id="nec:KGD82_08125"/>
<accession>A0A975LAZ8</accession>
<protein>
    <submittedName>
        <fullName evidence="1">Uncharacterized protein</fullName>
    </submittedName>
</protein>
<sequence>MPVDAFMRVGAALLERGLTVEELRQVTSHNAAFLLGLEDERPAPIERR</sequence>
<proteinExistence type="predicted"/>
<dbReference type="Proteomes" id="UP000682416">
    <property type="component" value="Chromosome"/>
</dbReference>
<evidence type="ECO:0000313" key="1">
    <source>
        <dbReference type="EMBL" id="QVJ02456.1"/>
    </source>
</evidence>
<dbReference type="EMBL" id="CP074402">
    <property type="protein sequence ID" value="QVJ02456.1"/>
    <property type="molecule type" value="Genomic_DNA"/>
</dbReference>
<name>A0A975LAZ8_9ACTN</name>
<organism evidence="1 2">
    <name type="scientific">Nocardiopsis eucommiae</name>
    <dbReference type="NCBI Taxonomy" id="2831970"/>
    <lineage>
        <taxon>Bacteria</taxon>
        <taxon>Bacillati</taxon>
        <taxon>Actinomycetota</taxon>
        <taxon>Actinomycetes</taxon>
        <taxon>Streptosporangiales</taxon>
        <taxon>Nocardiopsidaceae</taxon>
        <taxon>Nocardiopsis</taxon>
    </lineage>
</organism>
<reference evidence="1" key="1">
    <citation type="submission" date="2021-05" db="EMBL/GenBank/DDBJ databases">
        <authorList>
            <person name="Kaiqin L."/>
            <person name="Jian G."/>
        </authorList>
    </citation>
    <scope>NUCLEOTIDE SEQUENCE</scope>
    <source>
        <strain evidence="1">HDS5</strain>
    </source>
</reference>